<dbReference type="EMBL" id="BNDS01000004">
    <property type="protein sequence ID" value="GHH97816.1"/>
    <property type="molecule type" value="Genomic_DNA"/>
</dbReference>
<accession>A0ABQ3N127</accession>
<evidence type="ECO:0000256" key="1">
    <source>
        <dbReference type="SAM" id="SignalP"/>
    </source>
</evidence>
<keyword evidence="1" id="KW-0732">Signal</keyword>
<gene>
    <name evidence="2" type="ORF">AM1BK_13590</name>
</gene>
<evidence type="ECO:0000313" key="2">
    <source>
        <dbReference type="EMBL" id="GHH97816.1"/>
    </source>
</evidence>
<proteinExistence type="predicted"/>
<dbReference type="InterPro" id="IPR006059">
    <property type="entry name" value="SBP"/>
</dbReference>
<reference evidence="2 3" key="1">
    <citation type="journal article" date="2022" name="Int. J. Syst. Evol. Microbiol.">
        <title>Neobacillus kokaensis sp. nov., isolated from soil.</title>
        <authorList>
            <person name="Yuki K."/>
            <person name="Matsubara H."/>
            <person name="Yamaguchi S."/>
        </authorList>
    </citation>
    <scope>NUCLEOTIDE SEQUENCE [LARGE SCALE GENOMIC DNA]</scope>
    <source>
        <strain evidence="2 3">LOB 377</strain>
    </source>
</reference>
<dbReference type="PANTHER" id="PTHR43649:SF12">
    <property type="entry name" value="DIACETYLCHITOBIOSE BINDING PROTEIN DASA"/>
    <property type="match status" value="1"/>
</dbReference>
<dbReference type="Proteomes" id="UP000637074">
    <property type="component" value="Unassembled WGS sequence"/>
</dbReference>
<dbReference type="SUPFAM" id="SSF53850">
    <property type="entry name" value="Periplasmic binding protein-like II"/>
    <property type="match status" value="1"/>
</dbReference>
<dbReference type="InterPro" id="IPR050490">
    <property type="entry name" value="Bact_solute-bd_prot1"/>
</dbReference>
<feature type="signal peptide" evidence="1">
    <location>
        <begin position="1"/>
        <end position="19"/>
    </location>
</feature>
<dbReference type="Gene3D" id="3.40.190.10">
    <property type="entry name" value="Periplasmic binding protein-like II"/>
    <property type="match status" value="2"/>
</dbReference>
<dbReference type="PROSITE" id="PS51257">
    <property type="entry name" value="PROKAR_LIPOPROTEIN"/>
    <property type="match status" value="1"/>
</dbReference>
<keyword evidence="3" id="KW-1185">Reference proteome</keyword>
<feature type="chain" id="PRO_5045158575" evidence="1">
    <location>
        <begin position="20"/>
        <end position="523"/>
    </location>
</feature>
<dbReference type="RefSeq" id="WP_191271048.1">
    <property type="nucleotide sequence ID" value="NZ_BNDS01000004.1"/>
</dbReference>
<name>A0ABQ3N127_9BACI</name>
<dbReference type="Pfam" id="PF01547">
    <property type="entry name" value="SBP_bac_1"/>
    <property type="match status" value="1"/>
</dbReference>
<dbReference type="PANTHER" id="PTHR43649">
    <property type="entry name" value="ARABINOSE-BINDING PROTEIN-RELATED"/>
    <property type="match status" value="1"/>
</dbReference>
<comment type="caution">
    <text evidence="2">The sequence shown here is derived from an EMBL/GenBank/DDBJ whole genome shotgun (WGS) entry which is preliminary data.</text>
</comment>
<sequence>MKKLVLIFMICSLFISILAACTQKQKAQQNDLTAKGKAAVNKEGFPIVNKKITLTMFAPNVGVSKWEDMKYFKRMEKKTNIHFIFNTPPEESFETRKKLLFTSKELPDIFYASSLSNSEITKYSKQGLLIPLEGLIEQYAPNIQEMFKMMPDVKKSITAADGHIYALPSVDRSLPWWRSPLWYNGSFLQALNIDKLPETTDELYTLLKRMKNEDPNGNGKKDEIPISAVKMEDINQWFMGFFGIVSIRHGVYDGKVKYGAVQPEYRAYLEFMHKLWVEGLLDHETFSQSQEQKLSKGSNNLVGIYSGWGPENFLPGSNGLENPMMQPVVGPNIKKPVIPISAGQSVGQFAITSVNPSPEASIRWIDYSYSSEGAAFLHSLDEGDVWVWADKEKTIRKYIDNGHPRGTLTPNYGLNVPQWSRIEYAKSFKSKVSEFIYKETKNKILANGQVPFQDLFLKPEELDQVIGISTVLDDYVKQMEEKFITGEESLDNWGLYVRTQKEIGVDQLVKVYQGAYDRYINAE</sequence>
<evidence type="ECO:0000313" key="3">
    <source>
        <dbReference type="Proteomes" id="UP000637074"/>
    </source>
</evidence>
<protein>
    <submittedName>
        <fullName evidence="2">ABC transporter substrate-binding protein</fullName>
    </submittedName>
</protein>
<organism evidence="2 3">
    <name type="scientific">Neobacillus kokaensis</name>
    <dbReference type="NCBI Taxonomy" id="2759023"/>
    <lineage>
        <taxon>Bacteria</taxon>
        <taxon>Bacillati</taxon>
        <taxon>Bacillota</taxon>
        <taxon>Bacilli</taxon>
        <taxon>Bacillales</taxon>
        <taxon>Bacillaceae</taxon>
        <taxon>Neobacillus</taxon>
    </lineage>
</organism>